<sequence length="215" mass="21904">MSATLAPPPASAAIIFGFEQAGPTVATHIGPHPGGPNDVLTVGQFILEDRIVGGGYRLSADNNRHPVGAPIAPAPPGLLDLFFATFDRGSALIGGLAQFLTPNANPGNGQYYNFLLAGAAGSVFPTGSITYNNSESDARLVLGADGAVSGRYNTDRGGPCGWTGACSFSGQLTATRIPDPAPVVAVPEPASLALFGLGLAGLAALRRWVRPARAR</sequence>
<dbReference type="InterPro" id="IPR013424">
    <property type="entry name" value="Ice-binding_C"/>
</dbReference>
<reference evidence="2 3" key="1">
    <citation type="submission" date="2020-03" db="EMBL/GenBank/DDBJ databases">
        <title>Roseomonas selenitidurans sp. nov. isolated from soil.</title>
        <authorList>
            <person name="Liu H."/>
        </authorList>
    </citation>
    <scope>NUCLEOTIDE SEQUENCE [LARGE SCALE GENOMIC DNA]</scope>
    <source>
        <strain evidence="2 3">JCM 15073</strain>
    </source>
</reference>
<dbReference type="EMBL" id="JAAVTX010000001">
    <property type="protein sequence ID" value="NKE43211.1"/>
    <property type="molecule type" value="Genomic_DNA"/>
</dbReference>
<proteinExistence type="predicted"/>
<evidence type="ECO:0000313" key="3">
    <source>
        <dbReference type="Proteomes" id="UP000765160"/>
    </source>
</evidence>
<comment type="caution">
    <text evidence="2">The sequence shown here is derived from an EMBL/GenBank/DDBJ whole genome shotgun (WGS) entry which is preliminary data.</text>
</comment>
<dbReference type="NCBIfam" id="TIGR02595">
    <property type="entry name" value="PEP_CTERM"/>
    <property type="match status" value="1"/>
</dbReference>
<dbReference type="Pfam" id="PF07589">
    <property type="entry name" value="PEP-CTERM"/>
    <property type="match status" value="1"/>
</dbReference>
<accession>A0ABX1ERE6</accession>
<dbReference type="Proteomes" id="UP000765160">
    <property type="component" value="Unassembled WGS sequence"/>
</dbReference>
<organism evidence="2 3">
    <name type="scientific">Falsiroseomonas frigidaquae</name>
    <dbReference type="NCBI Taxonomy" id="487318"/>
    <lineage>
        <taxon>Bacteria</taxon>
        <taxon>Pseudomonadati</taxon>
        <taxon>Pseudomonadota</taxon>
        <taxon>Alphaproteobacteria</taxon>
        <taxon>Acetobacterales</taxon>
        <taxon>Roseomonadaceae</taxon>
        <taxon>Falsiroseomonas</taxon>
    </lineage>
</organism>
<name>A0ABX1ERE6_9PROT</name>
<feature type="domain" description="Ice-binding protein C-terminal" evidence="1">
    <location>
        <begin position="185"/>
        <end position="207"/>
    </location>
</feature>
<protein>
    <submittedName>
        <fullName evidence="2">PEP-CTERM sorting domain-containing protein</fullName>
    </submittedName>
</protein>
<gene>
    <name evidence="2" type="ORF">HB662_00370</name>
</gene>
<evidence type="ECO:0000313" key="2">
    <source>
        <dbReference type="EMBL" id="NKE43211.1"/>
    </source>
</evidence>
<evidence type="ECO:0000259" key="1">
    <source>
        <dbReference type="Pfam" id="PF07589"/>
    </source>
</evidence>
<keyword evidence="3" id="KW-1185">Reference proteome</keyword>